<keyword evidence="3" id="KW-1185">Reference proteome</keyword>
<dbReference type="Proteomes" id="UP000824998">
    <property type="component" value="Unassembled WGS sequence"/>
</dbReference>
<evidence type="ECO:0000256" key="1">
    <source>
        <dbReference type="SAM" id="SignalP"/>
    </source>
</evidence>
<reference evidence="2" key="1">
    <citation type="journal article" date="2021" name="IMA Fungus">
        <title>Genomic characterization of three marine fungi, including Emericellopsis atlantica sp. nov. with signatures of a generalist lifestyle and marine biomass degradation.</title>
        <authorList>
            <person name="Hagestad O.C."/>
            <person name="Hou L."/>
            <person name="Andersen J.H."/>
            <person name="Hansen E.H."/>
            <person name="Altermark B."/>
            <person name="Li C."/>
            <person name="Kuhnert E."/>
            <person name="Cox R.J."/>
            <person name="Crous P.W."/>
            <person name="Spatafora J.W."/>
            <person name="Lail K."/>
            <person name="Amirebrahimi M."/>
            <person name="Lipzen A."/>
            <person name="Pangilinan J."/>
            <person name="Andreopoulos W."/>
            <person name="Hayes R.D."/>
            <person name="Ng V."/>
            <person name="Grigoriev I.V."/>
            <person name="Jackson S.A."/>
            <person name="Sutton T.D.S."/>
            <person name="Dobson A.D.W."/>
            <person name="Rama T."/>
        </authorList>
    </citation>
    <scope>NUCLEOTIDE SEQUENCE</scope>
    <source>
        <strain evidence="2">TRa018bII</strain>
    </source>
</reference>
<proteinExistence type="predicted"/>
<dbReference type="EMBL" id="MU251385">
    <property type="protein sequence ID" value="KAG9237483.1"/>
    <property type="molecule type" value="Genomic_DNA"/>
</dbReference>
<dbReference type="AlphaFoldDB" id="A0A9P7YQX0"/>
<name>A0A9P7YQX0_9HELO</name>
<feature type="chain" id="PRO_5040514869" description="Cell surface protein" evidence="1">
    <location>
        <begin position="25"/>
        <end position="289"/>
    </location>
</feature>
<dbReference type="PANTHER" id="PTHR34618:SF1">
    <property type="entry name" value="SECRETED PROTEIN"/>
    <property type="match status" value="1"/>
</dbReference>
<feature type="signal peptide" evidence="1">
    <location>
        <begin position="1"/>
        <end position="24"/>
    </location>
</feature>
<sequence>MQYNSLVLCAAFAITSVFSHGVITEVTGANGVTMPGLTVVDGTPRDCPSAGCGAQDDTAIIRANEIGTSKASAMGRTKANGPVTADRIMEVFMGGTANNTARDIHAGASLYRRQLFGGKAFGGAAGGAGSVKTPAGTSETGVAAAAGVGASDGLPTCSDAGVVEMTMHQINQDGAGPFTAMVDATSGGTDPAAFKTAEVTQNVPGLVAGISTTTTTDFPVKVQMPQGMTCSGSVGGASNVCVVKMQNKTPAGPFGGAAAFTQSTAAKKRAIEYNLRKRRMARALKESRA</sequence>
<accession>A0A9P7YQX0</accession>
<organism evidence="2 3">
    <name type="scientific">Amylocarpus encephaloides</name>
    <dbReference type="NCBI Taxonomy" id="45428"/>
    <lineage>
        <taxon>Eukaryota</taxon>
        <taxon>Fungi</taxon>
        <taxon>Dikarya</taxon>
        <taxon>Ascomycota</taxon>
        <taxon>Pezizomycotina</taxon>
        <taxon>Leotiomycetes</taxon>
        <taxon>Helotiales</taxon>
        <taxon>Helotiales incertae sedis</taxon>
        <taxon>Amylocarpus</taxon>
    </lineage>
</organism>
<dbReference type="Pfam" id="PF11327">
    <property type="entry name" value="Egh16-like"/>
    <property type="match status" value="1"/>
</dbReference>
<keyword evidence="1" id="KW-0732">Signal</keyword>
<comment type="caution">
    <text evidence="2">The sequence shown here is derived from an EMBL/GenBank/DDBJ whole genome shotgun (WGS) entry which is preliminary data.</text>
</comment>
<evidence type="ECO:0000313" key="2">
    <source>
        <dbReference type="EMBL" id="KAG9237483.1"/>
    </source>
</evidence>
<dbReference type="PANTHER" id="PTHR34618">
    <property type="entry name" value="SURFACE PROTEIN MAS1, PUTATIVE-RELATED"/>
    <property type="match status" value="1"/>
</dbReference>
<evidence type="ECO:0008006" key="4">
    <source>
        <dbReference type="Google" id="ProtNLM"/>
    </source>
</evidence>
<evidence type="ECO:0000313" key="3">
    <source>
        <dbReference type="Proteomes" id="UP000824998"/>
    </source>
</evidence>
<dbReference type="InterPro" id="IPR021476">
    <property type="entry name" value="Egh16-like"/>
</dbReference>
<dbReference type="OrthoDB" id="5310497at2759"/>
<protein>
    <recommendedName>
        <fullName evidence="4">Cell surface protein</fullName>
    </recommendedName>
</protein>
<gene>
    <name evidence="2" type="ORF">BJ875DRAFT_148590</name>
</gene>